<gene>
    <name evidence="6" type="ORF">R53529_LOCUS1775</name>
    <name evidence="5" type="ORF">R53530_LOCUS1403</name>
</gene>
<name>A0A9W4TP16_9PROT</name>
<evidence type="ECO:0000313" key="7">
    <source>
        <dbReference type="Proteomes" id="UP001154255"/>
    </source>
</evidence>
<dbReference type="EMBL" id="CAMXCS010000005">
    <property type="protein sequence ID" value="CAI3952228.1"/>
    <property type="molecule type" value="Genomic_DNA"/>
</dbReference>
<evidence type="ECO:0000256" key="2">
    <source>
        <dbReference type="ARBA" id="ARBA00022598"/>
    </source>
</evidence>
<dbReference type="SUPFAM" id="SSF56059">
    <property type="entry name" value="Glutathione synthetase ATP-binding domain-like"/>
    <property type="match status" value="1"/>
</dbReference>
<dbReference type="Gene3D" id="3.30.470.20">
    <property type="entry name" value="ATP-grasp fold, B domain"/>
    <property type="match status" value="1"/>
</dbReference>
<evidence type="ECO:0000313" key="5">
    <source>
        <dbReference type="EMBL" id="CAI3943932.1"/>
    </source>
</evidence>
<keyword evidence="3" id="KW-0547">Nucleotide-binding</keyword>
<reference evidence="5" key="1">
    <citation type="submission" date="2022-10" db="EMBL/GenBank/DDBJ databases">
        <authorList>
            <person name="Botero Cardona J."/>
        </authorList>
    </citation>
    <scope>NUCLEOTIDE SEQUENCE</scope>
    <source>
        <strain evidence="5">LMG 31819</strain>
        <strain evidence="6">R-53529</strain>
    </source>
</reference>
<proteinExistence type="inferred from homology"/>
<dbReference type="GO" id="GO:0008716">
    <property type="term" value="F:D-alanine-D-alanine ligase activity"/>
    <property type="evidence" value="ECO:0007669"/>
    <property type="project" value="InterPro"/>
</dbReference>
<dbReference type="InterPro" id="IPR013815">
    <property type="entry name" value="ATP_grasp_subdomain_1"/>
</dbReference>
<dbReference type="Proteomes" id="UP001154259">
    <property type="component" value="Unassembled WGS sequence"/>
</dbReference>
<dbReference type="InterPro" id="IPR011761">
    <property type="entry name" value="ATP-grasp"/>
</dbReference>
<sequence length="358" mass="39708">MLEKNIALLYQALPPLMIDGLRKDGKPGGYSDGGADIAFTLKQHHRSVVTPTVHPAAEVPLDWVFPDTKEGIEAAIKAGATNLWLNTVLFEGHPIEKVPENIYKIGQTTKATQRFDDKFVTNKLLLQHGLPVAQSYLVGQQVHAGILSLADLQSKIEKGVMVFPLVVKPVRGRGSQGVSVVYDFTHLQSTIEQLQQGKKFGSFFMVEELLEGKEITLTIMPPVSGLDRWQAQSNYWALRPVHRFNQTDYIAPYNGDIPVTENSAAISLTELQSPEMQVIVKACVKAAEIVEARAPIRIDCRANKEGIFKIFDLNMKPNMTGAGRPGREKQDCLSMISIRAEGWAFIDLLDMMVASAWR</sequence>
<accession>A0A9W4TP16</accession>
<evidence type="ECO:0000313" key="8">
    <source>
        <dbReference type="Proteomes" id="UP001154259"/>
    </source>
</evidence>
<comment type="similarity">
    <text evidence="1">Belongs to the D-alanine--D-alanine ligase family.</text>
</comment>
<dbReference type="Gene3D" id="3.30.1490.20">
    <property type="entry name" value="ATP-grasp fold, A domain"/>
    <property type="match status" value="1"/>
</dbReference>
<keyword evidence="8" id="KW-1185">Reference proteome</keyword>
<evidence type="ECO:0000259" key="4">
    <source>
        <dbReference type="PROSITE" id="PS50975"/>
    </source>
</evidence>
<dbReference type="PROSITE" id="PS50975">
    <property type="entry name" value="ATP_GRASP"/>
    <property type="match status" value="1"/>
</dbReference>
<dbReference type="AlphaFoldDB" id="A0A9W4TP16"/>
<dbReference type="GO" id="GO:0005524">
    <property type="term" value="F:ATP binding"/>
    <property type="evidence" value="ECO:0007669"/>
    <property type="project" value="UniProtKB-UniRule"/>
</dbReference>
<keyword evidence="2 5" id="KW-0436">Ligase</keyword>
<feature type="domain" description="ATP-grasp" evidence="4">
    <location>
        <begin position="122"/>
        <end position="354"/>
    </location>
</feature>
<evidence type="ECO:0000256" key="1">
    <source>
        <dbReference type="ARBA" id="ARBA00010871"/>
    </source>
</evidence>
<comment type="caution">
    <text evidence="5">The sequence shown here is derived from an EMBL/GenBank/DDBJ whole genome shotgun (WGS) entry which is preliminary data.</text>
</comment>
<evidence type="ECO:0000256" key="3">
    <source>
        <dbReference type="PROSITE-ProRule" id="PRU00409"/>
    </source>
</evidence>
<dbReference type="Pfam" id="PF07478">
    <property type="entry name" value="Dala_Dala_lig_C"/>
    <property type="match status" value="1"/>
</dbReference>
<evidence type="ECO:0000313" key="6">
    <source>
        <dbReference type="EMBL" id="CAI3952228.1"/>
    </source>
</evidence>
<dbReference type="PANTHER" id="PTHR23132:SF23">
    <property type="entry name" value="D-ALANINE--D-ALANINE LIGASE B"/>
    <property type="match status" value="1"/>
</dbReference>
<dbReference type="GO" id="GO:0046872">
    <property type="term" value="F:metal ion binding"/>
    <property type="evidence" value="ECO:0007669"/>
    <property type="project" value="InterPro"/>
</dbReference>
<dbReference type="InterPro" id="IPR011095">
    <property type="entry name" value="Dala_Dala_lig_C"/>
</dbReference>
<dbReference type="EMBL" id="CAMXCM010000003">
    <property type="protein sequence ID" value="CAI3943932.1"/>
    <property type="molecule type" value="Genomic_DNA"/>
</dbReference>
<dbReference type="RefSeq" id="WP_271790204.1">
    <property type="nucleotide sequence ID" value="NZ_CAMXCM010000003.1"/>
</dbReference>
<dbReference type="Proteomes" id="UP001154255">
    <property type="component" value="Unassembled WGS sequence"/>
</dbReference>
<keyword evidence="3" id="KW-0067">ATP-binding</keyword>
<protein>
    <submittedName>
        <fullName evidence="5 6">D-alanine-D-alanine ligase or related ATP-grasp enzyme (DdlA)</fullName>
    </submittedName>
</protein>
<organism evidence="5 7">
    <name type="scientific">Commensalibacter communis</name>
    <dbReference type="NCBI Taxonomy" id="2972786"/>
    <lineage>
        <taxon>Bacteria</taxon>
        <taxon>Pseudomonadati</taxon>
        <taxon>Pseudomonadota</taxon>
        <taxon>Alphaproteobacteria</taxon>
        <taxon>Acetobacterales</taxon>
        <taxon>Acetobacteraceae</taxon>
    </lineage>
</organism>
<dbReference type="PANTHER" id="PTHR23132">
    <property type="entry name" value="D-ALANINE--D-ALANINE LIGASE"/>
    <property type="match status" value="1"/>
</dbReference>